<comment type="subcellular location">
    <subcellularLocation>
        <location evidence="1">Membrane</location>
        <topology evidence="1">Single-pass membrane protein</topology>
    </subcellularLocation>
</comment>
<comment type="caution">
    <text evidence="4">The sequence shown here is derived from an EMBL/GenBank/DDBJ whole genome shotgun (WGS) entry which is preliminary data.</text>
</comment>
<dbReference type="InterPro" id="IPR036013">
    <property type="entry name" value="Band_7/SPFH_dom_sf"/>
</dbReference>
<reference evidence="5" key="1">
    <citation type="journal article" date="2019" name="Int. J. Syst. Evol. Microbiol.">
        <title>The Global Catalogue of Microorganisms (GCM) 10K type strain sequencing project: providing services to taxonomists for standard genome sequencing and annotation.</title>
        <authorList>
            <consortium name="The Broad Institute Genomics Platform"/>
            <consortium name="The Broad Institute Genome Sequencing Center for Infectious Disease"/>
            <person name="Wu L."/>
            <person name="Ma J."/>
        </authorList>
    </citation>
    <scope>NUCLEOTIDE SEQUENCE [LARGE SCALE GENOMIC DNA]</scope>
    <source>
        <strain evidence="5">CCUG 58411</strain>
    </source>
</reference>
<evidence type="ECO:0000313" key="4">
    <source>
        <dbReference type="EMBL" id="MFD1121728.1"/>
    </source>
</evidence>
<protein>
    <submittedName>
        <fullName evidence="4">SPFH domain-containing protein</fullName>
    </submittedName>
</protein>
<keyword evidence="2" id="KW-1133">Transmembrane helix</keyword>
<gene>
    <name evidence="4" type="ORF">ACFQ2T_04375</name>
</gene>
<dbReference type="Gene3D" id="3.30.479.30">
    <property type="entry name" value="Band 7 domain"/>
    <property type="match status" value="1"/>
</dbReference>
<sequence>MDSNFPIALILSGVAALIVVWLFLWVIFLRRVVSTNEVHIVQAAKQSRSYGTGLQYGNTYYQFPMWIPVLGVAVSRYPVSVFTEELIDYEAYDQGRLPFVIDVKAFFRIDDSDTAAKRVSSFEEMRNQMNAILQGCIRSILAMNDIETIMQDRAKFGEEFTKQVDENLRSWGVVTVKSVELMDIRDSQGSNVIRNIMEKKKSEIEMQSRVEVAANKRKAEMAEIDASRDVELQKQVSLQQVGLRTAEKEREVGIAQEQSVQSIKEQERITKEKTMAIEQVAQVKQAEISKEVQIVAANQQKETAIINAEANKETILINTEAEKQSALIQAEGEKFSTVAIAEGQKEAKFLESKGIEAEGHARAEAAKAMQLASVQAEITLAEKIGENESYQRYLISLEQVKVMGEVGKEQAKALEKADVKIIANAGGTISNGISKVTDLFSANGGTQVGAMLEALGQTDLGKSMLNKVTGAEEKSPVKDQ</sequence>
<keyword evidence="2" id="KW-0472">Membrane</keyword>
<dbReference type="EMBL" id="JBHTLN010000001">
    <property type="protein sequence ID" value="MFD1121728.1"/>
    <property type="molecule type" value="Genomic_DNA"/>
</dbReference>
<dbReference type="Pfam" id="PF01145">
    <property type="entry name" value="Band_7"/>
    <property type="match status" value="1"/>
</dbReference>
<dbReference type="SUPFAM" id="SSF117892">
    <property type="entry name" value="Band 7/SPFH domain"/>
    <property type="match status" value="1"/>
</dbReference>
<evidence type="ECO:0000256" key="1">
    <source>
        <dbReference type="ARBA" id="ARBA00004167"/>
    </source>
</evidence>
<name>A0ABW3P9A9_9PROT</name>
<dbReference type="InterPro" id="IPR001107">
    <property type="entry name" value="Band_7"/>
</dbReference>
<dbReference type="RefSeq" id="WP_379031022.1">
    <property type="nucleotide sequence ID" value="NZ_JBHTLN010000001.1"/>
</dbReference>
<feature type="transmembrane region" description="Helical" evidence="2">
    <location>
        <begin position="7"/>
        <end position="28"/>
    </location>
</feature>
<evidence type="ECO:0000259" key="3">
    <source>
        <dbReference type="Pfam" id="PF01145"/>
    </source>
</evidence>
<organism evidence="4 5">
    <name type="scientific">Methylophilus flavus</name>
    <dbReference type="NCBI Taxonomy" id="640084"/>
    <lineage>
        <taxon>Bacteria</taxon>
        <taxon>Pseudomonadati</taxon>
        <taxon>Pseudomonadota</taxon>
        <taxon>Betaproteobacteria</taxon>
        <taxon>Nitrosomonadales</taxon>
        <taxon>Methylophilaceae</taxon>
        <taxon>Methylophilus</taxon>
    </lineage>
</organism>
<accession>A0ABW3P9A9</accession>
<feature type="domain" description="Band 7" evidence="3">
    <location>
        <begin position="32"/>
        <end position="215"/>
    </location>
</feature>
<evidence type="ECO:0000256" key="2">
    <source>
        <dbReference type="SAM" id="Phobius"/>
    </source>
</evidence>
<dbReference type="Proteomes" id="UP001597206">
    <property type="component" value="Unassembled WGS sequence"/>
</dbReference>
<proteinExistence type="predicted"/>
<keyword evidence="5" id="KW-1185">Reference proteome</keyword>
<keyword evidence="2" id="KW-0812">Transmembrane</keyword>
<evidence type="ECO:0000313" key="5">
    <source>
        <dbReference type="Proteomes" id="UP001597206"/>
    </source>
</evidence>